<accession>A0AAE8F684</accession>
<name>A0AAE8F684_XANVA</name>
<gene>
    <name evidence="1" type="ORF">C9386_12275</name>
</gene>
<evidence type="ECO:0000313" key="1">
    <source>
        <dbReference type="EMBL" id="RNL01341.1"/>
    </source>
</evidence>
<dbReference type="KEGG" id="xva:C7V42_06535"/>
<dbReference type="AlphaFoldDB" id="A0AAE8F684"/>
<comment type="caution">
    <text evidence="1">The sequence shown here is derived from an EMBL/GenBank/DDBJ whole genome shotgun (WGS) entry which is preliminary data.</text>
</comment>
<dbReference type="EMBL" id="PYTT01000110">
    <property type="protein sequence ID" value="RNL01341.1"/>
    <property type="molecule type" value="Genomic_DNA"/>
</dbReference>
<organism evidence="1 2">
    <name type="scientific">Xanthomonas vasicola pv. vasculorum</name>
    <dbReference type="NCBI Taxonomy" id="325776"/>
    <lineage>
        <taxon>Bacteria</taxon>
        <taxon>Pseudomonadati</taxon>
        <taxon>Pseudomonadota</taxon>
        <taxon>Gammaproteobacteria</taxon>
        <taxon>Lysobacterales</taxon>
        <taxon>Lysobacteraceae</taxon>
        <taxon>Xanthomonas</taxon>
    </lineage>
</organism>
<dbReference type="Proteomes" id="UP000284283">
    <property type="component" value="Unassembled WGS sequence"/>
</dbReference>
<proteinExistence type="predicted"/>
<reference evidence="1 2" key="1">
    <citation type="submission" date="2018-03" db="EMBL/GenBank/DDBJ databases">
        <authorList>
            <person name="Wu G."/>
        </authorList>
    </citation>
    <scope>NUCLEOTIDE SEQUENCE [LARGE SCALE GENOMIC DNA]</scope>
    <source>
        <strain evidence="1 2">SAM-118</strain>
    </source>
</reference>
<sequence>MLGIGRIAERAASHWSTVWNLASPRPLAQQVCRSPQPMTRRYHAARRPPTIGNMALLPDWLD</sequence>
<evidence type="ECO:0000313" key="2">
    <source>
        <dbReference type="Proteomes" id="UP000284283"/>
    </source>
</evidence>
<protein>
    <submittedName>
        <fullName evidence="1">Uncharacterized protein</fullName>
    </submittedName>
</protein>